<dbReference type="AlphaFoldDB" id="A0A7X1A593"/>
<organism evidence="2 4">
    <name type="scientific">Listeria booriae</name>
    <dbReference type="NCBI Taxonomy" id="1552123"/>
    <lineage>
        <taxon>Bacteria</taxon>
        <taxon>Bacillati</taxon>
        <taxon>Bacillota</taxon>
        <taxon>Bacilli</taxon>
        <taxon>Bacillales</taxon>
        <taxon>Listeriaceae</taxon>
        <taxon>Listeria</taxon>
    </lineage>
</organism>
<accession>A0A7X1A593</accession>
<evidence type="ECO:0000313" key="1">
    <source>
        <dbReference type="EMBL" id="MBC1331852.1"/>
    </source>
</evidence>
<evidence type="ECO:0000313" key="2">
    <source>
        <dbReference type="EMBL" id="MBC2371273.1"/>
    </source>
</evidence>
<evidence type="ECO:0000313" key="4">
    <source>
        <dbReference type="Proteomes" id="UP000546244"/>
    </source>
</evidence>
<dbReference type="EMBL" id="JAARMV010000001">
    <property type="protein sequence ID" value="MBC2371273.1"/>
    <property type="molecule type" value="Genomic_DNA"/>
</dbReference>
<reference evidence="3 4" key="1">
    <citation type="submission" date="2020-03" db="EMBL/GenBank/DDBJ databases">
        <title>Soil Listeria distribution.</title>
        <authorList>
            <person name="Liao J."/>
            <person name="Wiedmann M."/>
        </authorList>
    </citation>
    <scope>NUCLEOTIDE SEQUENCE [LARGE SCALE GENOMIC DNA]</scope>
    <source>
        <strain evidence="1 3">FSL L7-1833</strain>
        <strain evidence="2 4">FSL L7-1850</strain>
    </source>
</reference>
<dbReference type="EMBL" id="JAAROL010000002">
    <property type="protein sequence ID" value="MBC1331852.1"/>
    <property type="molecule type" value="Genomic_DNA"/>
</dbReference>
<dbReference type="Proteomes" id="UP000532866">
    <property type="component" value="Unassembled WGS sequence"/>
</dbReference>
<sequence length="209" mass="24176">MKSEQTTNEYLVENPTKKAMLERFSELLTEESLVPGNEVYEMITMENALLLGAILWEALLGTTVPKSMIFLSTLFKEQREAIGRTLKDALQYNGDFQFALTNALDELDLKRDYLIRGPYTEDDVCSFMHDVLPTITVSKNNQQERSIFYPMDEMEAKAIWAEEFWETCGKGDFPAFRELLEQLLEPYGGSCDIEEWIDARYASKEELYD</sequence>
<evidence type="ECO:0000313" key="3">
    <source>
        <dbReference type="Proteomes" id="UP000532866"/>
    </source>
</evidence>
<dbReference type="RefSeq" id="WP_185361735.1">
    <property type="nucleotide sequence ID" value="NZ_JAARMV010000001.1"/>
</dbReference>
<gene>
    <name evidence="1" type="ORF">HB759_07865</name>
    <name evidence="2" type="ORF">HBP98_04540</name>
</gene>
<name>A0A7X1A593_9LIST</name>
<dbReference type="Proteomes" id="UP000546244">
    <property type="component" value="Unassembled WGS sequence"/>
</dbReference>
<protein>
    <submittedName>
        <fullName evidence="2">Uncharacterized protein</fullName>
    </submittedName>
</protein>
<comment type="caution">
    <text evidence="2">The sequence shown here is derived from an EMBL/GenBank/DDBJ whole genome shotgun (WGS) entry which is preliminary data.</text>
</comment>
<proteinExistence type="predicted"/>